<feature type="domain" description="DUF676" evidence="9">
    <location>
        <begin position="79"/>
        <end position="183"/>
    </location>
</feature>
<comment type="caution">
    <text evidence="10">The sequence shown here is derived from an EMBL/GenBank/DDBJ whole genome shotgun (WGS) entry which is preliminary data.</text>
</comment>
<protein>
    <recommendedName>
        <fullName evidence="9">DUF676 domain-containing protein</fullName>
    </recommendedName>
</protein>
<dbReference type="Pfam" id="PF13424">
    <property type="entry name" value="TPR_12"/>
    <property type="match status" value="1"/>
</dbReference>
<keyword evidence="6" id="KW-0496">Mitochondrion</keyword>
<proteinExistence type="inferred from homology"/>
<evidence type="ECO:0000256" key="4">
    <source>
        <dbReference type="ARBA" id="ARBA00007920"/>
    </source>
</evidence>
<evidence type="ECO:0000256" key="1">
    <source>
        <dbReference type="ARBA" id="ARBA00004173"/>
    </source>
</evidence>
<accession>A0A3D8QPA2</accession>
<dbReference type="GO" id="GO:0005783">
    <property type="term" value="C:endoplasmic reticulum"/>
    <property type="evidence" value="ECO:0007669"/>
    <property type="project" value="UniProtKB-SubCell"/>
</dbReference>
<dbReference type="GO" id="GO:0016020">
    <property type="term" value="C:membrane"/>
    <property type="evidence" value="ECO:0007669"/>
    <property type="project" value="UniProtKB-SubCell"/>
</dbReference>
<feature type="region of interest" description="Disordered" evidence="8">
    <location>
        <begin position="315"/>
        <end position="354"/>
    </location>
</feature>
<dbReference type="PANTHER" id="PTHR48182:SF2">
    <property type="entry name" value="PROTEIN SERAC1"/>
    <property type="match status" value="1"/>
</dbReference>
<dbReference type="AlphaFoldDB" id="A0A3D8QPA2"/>
<dbReference type="SUPFAM" id="SSF48452">
    <property type="entry name" value="TPR-like"/>
    <property type="match status" value="2"/>
</dbReference>
<keyword evidence="7" id="KW-0472">Membrane</keyword>
<reference evidence="10 11" key="1">
    <citation type="journal article" date="2018" name="IMA Fungus">
        <title>IMA Genome-F 9: Draft genome sequence of Annulohypoxylon stygium, Aspergillus mulundensis, Berkeleyomyces basicola (syn. Thielaviopsis basicola), Ceratocystis smalleyi, two Cercospora beticola strains, Coleophoma cylindrospora, Fusarium fracticaudum, Phialophora cf. hyalina, and Morchella septimelata.</title>
        <authorList>
            <person name="Wingfield B.D."/>
            <person name="Bills G.F."/>
            <person name="Dong Y."/>
            <person name="Huang W."/>
            <person name="Nel W.J."/>
            <person name="Swalarsk-Parry B.S."/>
            <person name="Vaghefi N."/>
            <person name="Wilken P.M."/>
            <person name="An Z."/>
            <person name="de Beer Z.W."/>
            <person name="De Vos L."/>
            <person name="Chen L."/>
            <person name="Duong T.A."/>
            <person name="Gao Y."/>
            <person name="Hammerbacher A."/>
            <person name="Kikkert J.R."/>
            <person name="Li Y."/>
            <person name="Li H."/>
            <person name="Li K."/>
            <person name="Li Q."/>
            <person name="Liu X."/>
            <person name="Ma X."/>
            <person name="Naidoo K."/>
            <person name="Pethybridge S.J."/>
            <person name="Sun J."/>
            <person name="Steenkamp E.T."/>
            <person name="van der Nest M.A."/>
            <person name="van Wyk S."/>
            <person name="Wingfield M.J."/>
            <person name="Xiong C."/>
            <person name="Yue Q."/>
            <person name="Zhang X."/>
        </authorList>
    </citation>
    <scope>NUCLEOTIDE SEQUENCE [LARGE SCALE GENOMIC DNA]</scope>
    <source>
        <strain evidence="10 11">BP6252</strain>
    </source>
</reference>
<evidence type="ECO:0000256" key="2">
    <source>
        <dbReference type="ARBA" id="ARBA00004240"/>
    </source>
</evidence>
<gene>
    <name evidence="10" type="ORF">BP6252_11162</name>
</gene>
<evidence type="ECO:0000256" key="8">
    <source>
        <dbReference type="SAM" id="MobiDB-lite"/>
    </source>
</evidence>
<dbReference type="SUPFAM" id="SSF53474">
    <property type="entry name" value="alpha/beta-Hydrolases"/>
    <property type="match status" value="1"/>
</dbReference>
<dbReference type="Gene3D" id="3.40.50.1820">
    <property type="entry name" value="alpha/beta hydrolase"/>
    <property type="match status" value="1"/>
</dbReference>
<dbReference type="Pfam" id="PF05057">
    <property type="entry name" value="DUF676"/>
    <property type="match status" value="1"/>
</dbReference>
<organism evidence="10 11">
    <name type="scientific">Coleophoma cylindrospora</name>
    <dbReference type="NCBI Taxonomy" id="1849047"/>
    <lineage>
        <taxon>Eukaryota</taxon>
        <taxon>Fungi</taxon>
        <taxon>Dikarya</taxon>
        <taxon>Ascomycota</taxon>
        <taxon>Pezizomycotina</taxon>
        <taxon>Leotiomycetes</taxon>
        <taxon>Helotiales</taxon>
        <taxon>Dermateaceae</taxon>
        <taxon>Coleophoma</taxon>
    </lineage>
</organism>
<dbReference type="InterPro" id="IPR029058">
    <property type="entry name" value="AB_hydrolase_fold"/>
</dbReference>
<evidence type="ECO:0000313" key="10">
    <source>
        <dbReference type="EMBL" id="RDW63617.1"/>
    </source>
</evidence>
<evidence type="ECO:0000256" key="6">
    <source>
        <dbReference type="ARBA" id="ARBA00023128"/>
    </source>
</evidence>
<dbReference type="Gene3D" id="1.25.40.10">
    <property type="entry name" value="Tetratricopeptide repeat domain"/>
    <property type="match status" value="2"/>
</dbReference>
<dbReference type="PANTHER" id="PTHR48182">
    <property type="entry name" value="PROTEIN SERAC1"/>
    <property type="match status" value="1"/>
</dbReference>
<evidence type="ECO:0000256" key="3">
    <source>
        <dbReference type="ARBA" id="ARBA00004370"/>
    </source>
</evidence>
<comment type="similarity">
    <text evidence="4">Belongs to the putative lipase ROG1 family.</text>
</comment>
<sequence>MLPSALRTPSSASTPRPRVPDENETCEFPFLQEVCTPQEEHRIDLVFIHGLNPKGRNRHPYETWTHDNGSFWPTDFLAEDIPCARIFVYGYNSSVTNAEHMSAATIKRHADTLLNLLNLERNSAQGPSPAKIIFIGHSLGGLVIKQALLNASEDPKYTSIRKATFGLVFFGTPHHGAHGVELGMLAANVAKFVSNGSASNDLMESLKYNSLFTRQMSDRFRHQLELYKVVSFVEGKPMKLWGRGVTSISHMIVDEESAVLGLSGSRETQLMLDADHSGMCKIATKGHMYKMVKGNILDLVNQALVTLQGYVAPPTMQSSPPPLPPRAESGVGSPPYGPPYSHPYSSSTPQPSAPKVTGVLFTPSSQNPKAIEAAEHKNIGRWEKSLELEQELFHELHRTLGVEHLDTLTAAYDLAYTKIGLGYCDDAMRWCSWVGGISHRVHGAEHPLSMRCDSLWSEILLSKGQYQEAASTCAKVFARQQDCLGDDDLDTLVTQRRLACSQKALEQHKDAFTRLQKRAERLEHLFGGNHTQVYAALLDCVEVMIPSVLGDAVYLARFSSEIEKASGIISAIYPDLRSSLGPENWLTIRALRMRATIRCLEGETTEASDDLHRALGNAEKALGHDNPNTIEIVIILGFLSMRTNASAGRGKTFGVDAQPWFERYLEWTEKRKGLQHPEARAVLELLATSYMAAGDFHQAENYLERLMIANRGVDTASSSQANQMLQLCKMNTRNSSRIGMGNRNKDVSSVLARLGLN</sequence>
<evidence type="ECO:0000259" key="9">
    <source>
        <dbReference type="Pfam" id="PF05057"/>
    </source>
</evidence>
<dbReference type="InterPro" id="IPR052374">
    <property type="entry name" value="SERAC1"/>
</dbReference>
<evidence type="ECO:0000256" key="7">
    <source>
        <dbReference type="ARBA" id="ARBA00023136"/>
    </source>
</evidence>
<dbReference type="GO" id="GO:0005739">
    <property type="term" value="C:mitochondrion"/>
    <property type="evidence" value="ECO:0007669"/>
    <property type="project" value="UniProtKB-SubCell"/>
</dbReference>
<keyword evidence="11" id="KW-1185">Reference proteome</keyword>
<dbReference type="Proteomes" id="UP000256645">
    <property type="component" value="Unassembled WGS sequence"/>
</dbReference>
<comment type="subcellular location">
    <subcellularLocation>
        <location evidence="2">Endoplasmic reticulum</location>
    </subcellularLocation>
    <subcellularLocation>
        <location evidence="3">Membrane</location>
    </subcellularLocation>
    <subcellularLocation>
        <location evidence="1">Mitochondrion</location>
    </subcellularLocation>
</comment>
<dbReference type="EMBL" id="PDLM01000013">
    <property type="protein sequence ID" value="RDW63617.1"/>
    <property type="molecule type" value="Genomic_DNA"/>
</dbReference>
<feature type="region of interest" description="Disordered" evidence="8">
    <location>
        <begin position="1"/>
        <end position="23"/>
    </location>
</feature>
<keyword evidence="5" id="KW-0256">Endoplasmic reticulum</keyword>
<evidence type="ECO:0000256" key="5">
    <source>
        <dbReference type="ARBA" id="ARBA00022824"/>
    </source>
</evidence>
<dbReference type="InterPro" id="IPR007751">
    <property type="entry name" value="DUF676_lipase-like"/>
</dbReference>
<dbReference type="OrthoDB" id="427518at2759"/>
<name>A0A3D8QPA2_9HELO</name>
<dbReference type="InterPro" id="IPR011990">
    <property type="entry name" value="TPR-like_helical_dom_sf"/>
</dbReference>
<evidence type="ECO:0000313" key="11">
    <source>
        <dbReference type="Proteomes" id="UP000256645"/>
    </source>
</evidence>